<evidence type="ECO:0000256" key="1">
    <source>
        <dbReference type="ARBA" id="ARBA00004402"/>
    </source>
</evidence>
<dbReference type="InterPro" id="IPR037527">
    <property type="entry name" value="Gp160"/>
</dbReference>
<reference evidence="36" key="1">
    <citation type="journal article" date="2012" name="Nature">
        <title>Increased HIV-1 vaccine efficacy against viruses with genetic signatures in Env V2.</title>
        <authorList>
            <person name="Rolland M."/>
            <person name="Edlefsen P.T."/>
            <person name="Larsen B.B."/>
            <person name="Tovanabutra S."/>
            <person name="Sanders-Buell E."/>
            <person name="Hertz T."/>
            <person name="de Camp A.C."/>
            <person name="Carrico C."/>
            <person name="Menis S."/>
            <person name="Magaret C.A."/>
            <person name="Ahmed H."/>
            <person name="Juraska M."/>
            <person name="Chen L."/>
            <person name="Konopa P."/>
            <person name="Nariya S."/>
            <person name="Stoddard J.N."/>
            <person name="Wong K."/>
            <person name="Zhao H."/>
            <person name="Deng W."/>
            <person name="Maust B.S."/>
            <person name="Bose M."/>
            <person name="Howell S."/>
            <person name="Bates A."/>
            <person name="Lazzaro M."/>
            <person name="O'Sullivan A."/>
            <person name="Lei E."/>
            <person name="Bradfield A."/>
            <person name="Ibitamuno G."/>
            <person name="Assawadarachai V."/>
            <person name="O'Connell R.J."/>
            <person name="de Souza M.S."/>
            <person name="Nitayaphan S."/>
            <person name="Rerks-Ngarm S."/>
            <person name="Robb M.L."/>
            <person name="McLellan J.S."/>
            <person name="Georgiev I."/>
            <person name="Kwong P.D."/>
            <person name="Carlson J.M."/>
            <person name="Michael N.L."/>
            <person name="Schief W.R."/>
            <person name="Gilbert P.B."/>
            <person name="Mullins J.I."/>
            <person name="Kim J.H."/>
        </authorList>
    </citation>
    <scope>NUCLEOTIDE SEQUENCE</scope>
    <source>
        <strain evidence="36">AA100b04R</strain>
    </source>
</reference>
<keyword evidence="30 32" id="KW-0449">Lipoprotein</keyword>
<dbReference type="Gene3D" id="2.170.40.20">
    <property type="entry name" value="Human immunodeficiency virus 1, Gp160, envelope glycoprotein"/>
    <property type="match status" value="2"/>
</dbReference>
<evidence type="ECO:0000256" key="29">
    <source>
        <dbReference type="ARBA" id="ARBA00023280"/>
    </source>
</evidence>
<feature type="region of interest" description="Immunosuppression" evidence="32">
    <location>
        <begin position="575"/>
        <end position="593"/>
    </location>
</feature>
<feature type="topological domain" description="Cytoplasmic" evidence="32">
    <location>
        <begin position="707"/>
        <end position="864"/>
    </location>
</feature>
<evidence type="ECO:0000256" key="23">
    <source>
        <dbReference type="ARBA" id="ARBA00023046"/>
    </source>
</evidence>
<feature type="disulfide bond" evidence="32">
    <location>
        <begin position="239"/>
        <end position="250"/>
    </location>
</feature>
<evidence type="ECO:0000256" key="31">
    <source>
        <dbReference type="ARBA" id="ARBA00023296"/>
    </source>
</evidence>
<keyword evidence="28 32" id="KW-0325">Glycoprotein</keyword>
<feature type="coiled-coil region" evidence="32">
    <location>
        <begin position="634"/>
        <end position="668"/>
    </location>
</feature>
<comment type="PTM">
    <text evidence="32">Highly glycosylated by host. The high number of glycan on the protein is reffered to as 'glycan shield' because it contributes to hide protein sequence from adaptive immune system.</text>
</comment>
<keyword evidence="24 32" id="KW-0175">Coiled coil</keyword>
<feature type="chain" id="PRO_5023272180" description="Transmembrane protein gp41" evidence="32">
    <location>
        <begin position="513"/>
        <end position="864"/>
    </location>
</feature>
<evidence type="ECO:0000256" key="16">
    <source>
        <dbReference type="ARBA" id="ARBA00022729"/>
    </source>
</evidence>
<keyword evidence="11 32" id="KW-0945">Host-virus interaction</keyword>
<feature type="site" description="Cleavage; by host furin" evidence="32">
    <location>
        <begin position="512"/>
        <end position="513"/>
    </location>
</feature>
<comment type="subcellular location">
    <subcellularLocation>
        <location evidence="3">Host cell membrane</location>
        <topology evidence="3">Peripheral membrane protein</topology>
    </subcellularLocation>
    <subcellularLocation>
        <location evidence="1">Host cell membrane</location>
        <topology evidence="1">Single-pass type I membrane protein</topology>
    </subcellularLocation>
    <subcellularLocation>
        <location evidence="2">Host endosome membrane</location>
        <topology evidence="2">Peripheral membrane protein</topology>
    </subcellularLocation>
    <subcellularLocation>
        <location evidence="5">Host endosome membrane</location>
        <topology evidence="5">Single-pass type I membrane protein</topology>
    </subcellularLocation>
    <subcellularLocation>
        <location evidence="6">Virion membrane</location>
        <topology evidence="6">Peripheral membrane protein</topology>
    </subcellularLocation>
    <subcellularLocation>
        <location evidence="4">Virion membrane</location>
        <topology evidence="4">Single-pass type I membrane protein</topology>
    </subcellularLocation>
</comment>
<evidence type="ECO:0000256" key="30">
    <source>
        <dbReference type="ARBA" id="ARBA00023288"/>
    </source>
</evidence>
<dbReference type="FunFam" id="1.20.5.490:FF:000001">
    <property type="entry name" value="Envelope glycoprotein gp160"/>
    <property type="match status" value="1"/>
</dbReference>
<evidence type="ECO:0000256" key="12">
    <source>
        <dbReference type="ARBA" id="ARBA00022595"/>
    </source>
</evidence>
<dbReference type="GO" id="GO:0020002">
    <property type="term" value="C:host cell plasma membrane"/>
    <property type="evidence" value="ECO:0007669"/>
    <property type="project" value="UniProtKB-SubCell"/>
</dbReference>
<dbReference type="Gene3D" id="1.20.5.490">
    <property type="entry name" value="Single helix bin"/>
    <property type="match status" value="1"/>
</dbReference>
<keyword evidence="17 32" id="KW-1161">Viral attachment to host cell</keyword>
<evidence type="ECO:0000256" key="7">
    <source>
        <dbReference type="ARBA" id="ARBA00022506"/>
    </source>
</evidence>
<comment type="function">
    <text evidence="32">Envelope glycoprotein gp160: Oligomerizes in the host endoplasmic reticulum into predominantly trimers. In a second time, gp160 transits in the host Golgi, where glycosylation is completed. The precursor is then proteolytically cleaved in the trans-Golgi and thereby activated by cellular furin or furin-like proteases to produce gp120 and gp41.</text>
</comment>
<keyword evidence="31 32" id="KW-1160">Virus entry into host cell</keyword>
<evidence type="ECO:0000256" key="25">
    <source>
        <dbReference type="ARBA" id="ARBA00023136"/>
    </source>
</evidence>
<evidence type="ECO:0000256" key="33">
    <source>
        <dbReference type="RuleBase" id="RU363095"/>
    </source>
</evidence>
<keyword evidence="27 32" id="KW-1015">Disulfide bond</keyword>
<dbReference type="GO" id="GO:1903911">
    <property type="term" value="P:positive regulation of receptor clustering"/>
    <property type="evidence" value="ECO:0007669"/>
    <property type="project" value="UniProtKB-UniRule"/>
</dbReference>
<feature type="disulfide bond" evidence="32">
    <location>
        <begin position="307"/>
        <end position="342"/>
    </location>
</feature>
<comment type="domain">
    <text evidence="32 33">The 17 amino acids long immunosuppressive region is present in many retroviral envelope proteins. Synthetic peptides derived from this relatively conserved sequence inhibit immune function in vitro and in vivo.</text>
</comment>
<comment type="similarity">
    <text evidence="32">Belongs to the HIV-1 env protein family.</text>
</comment>
<keyword evidence="29 32" id="KW-0899">Viral immunoevasion</keyword>
<dbReference type="GO" id="GO:0019062">
    <property type="term" value="P:virion attachment to host cell"/>
    <property type="evidence" value="ECO:0007669"/>
    <property type="project" value="UniProtKB-UniRule"/>
</dbReference>
<feature type="transmembrane region" description="Helical" evidence="33">
    <location>
        <begin position="20"/>
        <end position="41"/>
    </location>
</feature>
<comment type="PTM">
    <text evidence="32">Specific enzymatic cleavages in vivo yield mature proteins. Envelope glycoproteins are synthesized as a inactive precursor that is heavily N-glycosylated and processed likely by host cell furin in the Golgi to yield the mature SU and TM proteins. The cleavage site between SU and TM requires the minimal sequence [KR]-X-[KR]-R. About 2 of the 9 disulfide bonds of gp41 are reduced by P4HB/PDI, following binding to CD4 receptor.</text>
</comment>
<evidence type="ECO:0000256" key="11">
    <source>
        <dbReference type="ARBA" id="ARBA00022581"/>
    </source>
</evidence>
<evidence type="ECO:0000256" key="27">
    <source>
        <dbReference type="ARBA" id="ARBA00023157"/>
    </source>
</evidence>
<comment type="miscellaneous">
    <text evidence="32">HIV-1 lineages are divided in three main groups, M (for Major), O (for Outlier), and N (for New, or Non-M, Non-O). The vast majority of strains found worldwide belong to the group M. Group O seems to be endemic to and largely confined to Cameroon and neighboring countries in West Central Africa, where these viruses represent a small minority of HIV-1 strains. The group N is represented by a limited number of isolates from Cameroonian persons. The group M is further subdivided in 9 clades or subtypes (A to D, F to H, J and K).</text>
</comment>
<keyword evidence="25 32" id="KW-0472">Membrane</keyword>
<evidence type="ECO:0000256" key="8">
    <source>
        <dbReference type="ARBA" id="ARBA00022510"/>
    </source>
</evidence>
<dbReference type="GO" id="GO:0052031">
    <property type="term" value="P:symbiont-mediated perturbation of host defense response"/>
    <property type="evidence" value="ECO:0007669"/>
    <property type="project" value="UniProtKB-UniRule"/>
</dbReference>
<comment type="PTM">
    <text evidence="32">Palmitoylation of the transmembrane protein and of Env polyprotein (prior to its proteolytic cleavage) is essential for their association with host cell membrane lipid rafts. Palmitoylation is therefore required for envelope trafficking to classical lipid rafts, but not for viral replication.</text>
</comment>
<keyword evidence="18 32" id="KW-0946">Virion</keyword>
<comment type="subunit">
    <text evidence="32">The mature envelope protein (Env) consists of a homotrimer of non-covalently associated gp120-gp41 heterodimers. The resulting complex protrudes from the virus surface as a spike. There seems to be as few as 10 spikes on the average virion. Surface protein gp120 interacts with host CD4, CCR5 and CXCR4. Gp120 also interacts with the C-type lectins CD209/DC-SIGN and CLEC4M/DC-SIGNR (collectively referred to as DC-SIGN(R)). Gp120 and gp41 interact with GalCer. Gp120 interacts with host ITGA4/ITGB7 complex; on CD4+ T-cells, this interaction results in rapid activation of integrin ITGAL/LFA-1, which facilitates efficient cell-to-cell spreading of HIV-1. Gp120 interacts with cell-associated heparan sulfate; this interaction increases virus infectivity on permissive cells and may be involved in infection of CD4- cells.</text>
</comment>
<feature type="domain" description="Retroviral envelope protein GP41-like" evidence="35">
    <location>
        <begin position="531"/>
        <end position="721"/>
    </location>
</feature>
<gene>
    <name evidence="32 36" type="primary">env</name>
</gene>
<evidence type="ECO:0000256" key="4">
    <source>
        <dbReference type="ARBA" id="ARBA00004563"/>
    </source>
</evidence>
<proteinExistence type="inferred from homology"/>
<evidence type="ECO:0000256" key="14">
    <source>
        <dbReference type="ARBA" id="ARBA00022692"/>
    </source>
</evidence>
<evidence type="ECO:0000256" key="15">
    <source>
        <dbReference type="ARBA" id="ARBA00022703"/>
    </source>
</evidence>
<feature type="disulfide bond" evidence="32">
    <location>
        <begin position="53"/>
        <end position="73"/>
    </location>
</feature>
<comment type="subcellular location">
    <molecule>Surface protein gp120</molecule>
    <subcellularLocation>
        <location evidence="32">Virion membrane</location>
        <topology evidence="32">Peripheral membrane protein</topology>
    </subcellularLocation>
    <subcellularLocation>
        <location evidence="32">Host cell membrane</location>
        <topology evidence="32">Peripheral membrane protein</topology>
    </subcellularLocation>
    <subcellularLocation>
        <location evidence="32">Host endosome membrane</location>
        <topology evidence="32">Single-pass type I membrane protein</topology>
    </subcellularLocation>
    <text evidence="32">The surface protein is not anchored to the viral envelope, but associates with the extravirion surface through its binding to TM. It is probably concentrated at the site of budding and incorporated into the virions possibly by contacts between the cytoplasmic tail of Env and the N-terminus of Gag.</text>
</comment>
<comment type="domain">
    <text evidence="32">Some of the most genetically diverse regions of the viral genome are present in Env. They are called variable regions 1 through 5 (V1 through V5). Coreceptor usage of gp120 is determined mainly by the primary structure of the third variable region (V3) in the outer domain of gp120. The sequence of V3 determines which coreceptor, CCR5 and/or CXCR4 (corresponding to R5/macrophage, X4/T cell and R5X4/T cell and macrophage tropism), is used to trigger the fusion potential of the Env complex, and hence which cells the virus can infect. Binding to CCR5 involves a region adjacent in addition to V3.</text>
</comment>
<feature type="region of interest" description="V3" evidence="32">
    <location>
        <begin position="307"/>
        <end position="341"/>
    </location>
</feature>
<keyword evidence="21 32" id="KW-1164">Virus endocytosis by host</keyword>
<dbReference type="FunFam" id="1.10.287.210:FF:000001">
    <property type="entry name" value="Envelope glycoprotein gp160"/>
    <property type="match status" value="1"/>
</dbReference>
<evidence type="ECO:0000256" key="18">
    <source>
        <dbReference type="ARBA" id="ARBA00022844"/>
    </source>
</evidence>
<feature type="domain" description="Human immunodeficiency virus 1 envelope glycoprotein Gp120" evidence="34">
    <location>
        <begin position="33"/>
        <end position="512"/>
    </location>
</feature>
<dbReference type="GO" id="GO:0044175">
    <property type="term" value="C:host cell endosome membrane"/>
    <property type="evidence" value="ECO:0007669"/>
    <property type="project" value="UniProtKB-SubCell"/>
</dbReference>
<keyword evidence="14 32" id="KW-0812">Transmembrane</keyword>
<comment type="miscellaneous">
    <text evidence="32">Inhibitors targeting HIV-1 viral envelope proteins are used as antiretroviral drugs. Attachment of virions to the cell surface via non-specific interactions and CD4 binding can be blocked by inhibitors that include cyanovirin-N, cyclotriazadisulfonamide analogs, PRO 2000, TNX 355 and PRO 542. In addition, BMS 806 can block CD4-induced conformational changes. Env interactions with the coreceptor molecules can be targeted by CCR5 antagonists including SCH-D, maraviroc (UK 427857) and aplaviroc (GW 873140), and the CXCR4 antagonist AMD 070. Fusion of viral and cellular membranes can be inhibited by peptides such as enfuvirtide and tifuvirtide (T 1249). Resistance to inhibitors associated with mutations in Env are observed. Most of the time, single mutations confer only a modest reduction in drug susceptibility. Combination of several mutations is usually required to develop a high-level drug resistance.</text>
</comment>
<evidence type="ECO:0000256" key="22">
    <source>
        <dbReference type="ARBA" id="ARBA00022989"/>
    </source>
</evidence>
<organism evidence="36">
    <name type="scientific">Human immunodeficiency virus type 1</name>
    <name type="common">HIV-1</name>
    <dbReference type="NCBI Taxonomy" id="11676"/>
    <lineage>
        <taxon>Viruses</taxon>
        <taxon>Riboviria</taxon>
        <taxon>Pararnavirae</taxon>
        <taxon>Artverviricota</taxon>
        <taxon>Revtraviricetes</taxon>
        <taxon>Ortervirales</taxon>
        <taxon>Retroviridae</taxon>
        <taxon>Orthoretrovirinae</taxon>
        <taxon>Lentivirus</taxon>
        <taxon>Lentivirus humimdef1</taxon>
    </lineage>
</organism>
<evidence type="ECO:0000256" key="2">
    <source>
        <dbReference type="ARBA" id="ARBA00004433"/>
    </source>
</evidence>
<keyword evidence="23 32" id="KW-1039">Host endosome</keyword>
<dbReference type="InterPro" id="IPR000328">
    <property type="entry name" value="GP41-like"/>
</dbReference>
<sequence length="864" mass="98621">MRVKETQRNWPNLWKWGTLILGLVIICSASENLWVTVYYGVPVWKDANTTLFCAADAKAHKTEVHNVWATHTCVPTDPNPQEIHMENVTENFNMWKNNMVEQMHEDVISLWDQSLKPCIKVTPLCVTLNCTDAKFDSNKTYANSTVENIPIENITDEVRNCSFNITTELRDKQRKVQALFYRLDIIQTENRSSGINSSFQEYRLINCNTSVIKQACPKISFDPIPIHYCTPAGYAILKCNDKKFNGTGPCKNVSSVQCTHGIKPVISTQLLLNGSIAEEKIIIRSENITNNAKTIIVHLNRTIIINCTRPSNNTRTSINIGPGQMLFYKPGDIIGDIRKAYCEINGTKWKKTLDQVKRELEEHFPNKTITFQPSSGGDPEITMHHFNCRGEFFYCNTTQLFNMTQHNETLNETIILPCRIKQIINMWQRVGQAMYNPPVQGHINCVSNITGILLTRDGGANETNGTETFRPEGGNIKDNWRSELYKYKVVQIEPLGVAPTRAKRRVVERQKRAEGIGAMIFGFLGAAGSTMGAASITLTVQARQLLSGIVQQQSNLLRAIEAQQHMLQLTVWGIKQLQARVLAVERYLKDQKFLGLWGCSGKVICTTAVPWNSTWSNKSYDEIWNNMTWAEWEREISNYTNQIYEILTKSQDQQDRNEKDLLELDKWASLWSWFTITNWLWYIRIFIMIVGGLIGLRIIFAVLSIVNRVRQGYSPLSFQTPILQQREPDRPEGIEEEGGEQGRDRSVRLVSGFLALAWDDLRSLCLFSYHRLRDFILIAARTVELLGHSSLKGLRRGWEGLKYLGNLLLYWGQELKVSAISLLDATAIAVAGWTDRVIEVAQRAWRAILNIPRRIRQGLERTLV</sequence>
<comment type="function">
    <text evidence="32">Surface protein gp120: Attaches the virus to the host lymphoid cell by binding to the primary receptor CD4. This interaction induces a structural rearrangement creating a high affinity binding site for a chemokine coreceptor like CXCR4 and/or CCR5. Acts as a ligand for CD209/DC-SIGN and CLEC4M/DC-SIGNR, which are respectively found on dendritic cells (DCs), and on endothelial cells of liver sinusoids and lymph node sinuses. These interactions allow capture of viral particles at mucosal surfaces by these cells and subsequent transmission to permissive cells. HIV subverts the migration properties of dendritic cells to gain access to CD4+ T-cells in lymph nodes. Virus transmission to permissive T-cells occurs either in trans (without DCs infection, through viral capture and transmission), or in cis (following DCs productive infection, through the usual CD4-gp120 interaction), thereby inducing a robust infection. In trans infection, bound virions remain infectious over days and it is proposed that they are not degraded, but protected in non-lysosomal acidic organelles within the DCs close to the cell membrane thus contributing to the viral infectious potential during DCs' migration from the periphery to the lymphoid tissues. On arrival at lymphoid tissues, intact virions recycle back to DCs' cell surface allowing virus transmission to CD4+ T-cells.</text>
</comment>
<feature type="transmembrane region" description="Helical" evidence="33">
    <location>
        <begin position="679"/>
        <end position="706"/>
    </location>
</feature>
<organismHost>
    <name type="scientific">Homo sapiens</name>
    <name type="common">Human</name>
    <dbReference type="NCBI Taxonomy" id="9606"/>
</organismHost>
<feature type="disulfide bond" evidence="32">
    <location>
        <begin position="599"/>
        <end position="605"/>
    </location>
</feature>
<name>K0H7B2_HV1</name>
<comment type="subcellular location">
    <molecule>Transmembrane protein gp41</molecule>
    <subcellularLocation>
        <location evidence="32">Virion membrane</location>
        <topology evidence="32">Single-pass type I membrane protein</topology>
    </subcellularLocation>
    <subcellularLocation>
        <location evidence="32">Host cell membrane</location>
        <topology evidence="32">Single-pass type I membrane protein</topology>
    </subcellularLocation>
    <subcellularLocation>
        <location evidence="32">Host endosome membrane</location>
        <topology evidence="32">Single-pass type I membrane protein</topology>
    </subcellularLocation>
    <text evidence="32">It is probably concentrated at the site of budding and incorporated into the virions possibly by contacts between the cytoplasmic tail of Env and the N-terminus of Gag.</text>
</comment>
<keyword evidence="8 32" id="KW-1170">Fusion of virus membrane with host endosomal membrane</keyword>
<keyword evidence="7 32" id="KW-1168">Fusion of virus membrane with host membrane</keyword>
<accession>K0H7B2</accession>
<evidence type="ECO:0000256" key="3">
    <source>
        <dbReference type="ARBA" id="ARBA00004505"/>
    </source>
</evidence>
<keyword evidence="12 32" id="KW-1162">Viral penetration into host cytoplasm</keyword>
<protein>
    <recommendedName>
        <fullName evidence="32">Envelope glycoprotein gp160</fullName>
    </recommendedName>
    <alternativeName>
        <fullName evidence="32">Env polyprotein</fullName>
    </alternativeName>
    <component>
        <recommendedName>
            <fullName evidence="32">Surface protein gp120</fullName>
            <shortName evidence="32">SU</shortName>
        </recommendedName>
        <alternativeName>
            <fullName evidence="32">Glycoprotein 120</fullName>
            <shortName evidence="32">gp120</shortName>
        </alternativeName>
    </component>
    <component>
        <recommendedName>
            <fullName evidence="32">Transmembrane protein gp41</fullName>
            <shortName evidence="32">TM</shortName>
        </recommendedName>
        <alternativeName>
            <fullName evidence="32">Glycoprotein 41</fullName>
            <shortName evidence="32">gp41</shortName>
        </alternativeName>
    </component>
</protein>
<feature type="chain" id="PRO_5023272179" description="Envelope glycoprotein gp160" evidence="32">
    <location>
        <begin position="32"/>
        <end position="864"/>
    </location>
</feature>
<evidence type="ECO:0000256" key="32">
    <source>
        <dbReference type="HAMAP-Rule" id="MF_04083"/>
    </source>
</evidence>
<comment type="function">
    <text evidence="32">Transmembrane protein gp41: Acts as a class I viral fusion protein. Under the current model, the protein has at least 3 conformational states: pre-fusion native state, pre-hairpin intermediate state, and post-fusion hairpin state. During fusion of viral and target intracellular membranes, the coiled coil regions (heptad repeats) assume a trimer-of-hairpins structure, positioning the fusion peptide in close proximity to the C-terminal region of the ectodomain. The formation of this structure appears to drive apposition and subsequent fusion of viral and target cell membranes. Complete fusion occurs in host cell endosomes and is dynamin-dependent, however some lipid transfer might occur at the plasma membrane. The virus undergoes clathrin-dependent internalization long before endosomal fusion, thus minimizing the surface exposure of conserved viral epitopes during fusion and reducing the efficacy of inhibitors targeting these epitopes. Membranes fusion leads to delivery of the nucleocapsid into the cytoplasm.</text>
</comment>
<keyword evidence="15 32" id="KW-0053">Apoptosis</keyword>
<evidence type="ECO:0000256" key="17">
    <source>
        <dbReference type="ARBA" id="ARBA00022804"/>
    </source>
</evidence>
<comment type="domain">
    <text evidence="32">The YXXL motif is involved in determining the exact site of viral release at the surface of infected mononuclear cells and promotes endocytosis. YXXL and di-leucine endocytosis motifs interact directly or indirectly with the clathrin adapter complexes, opperate independently, and their activities are not additive.</text>
</comment>
<evidence type="ECO:0000256" key="21">
    <source>
        <dbReference type="ARBA" id="ARBA00022890"/>
    </source>
</evidence>
<dbReference type="GO" id="GO:0016020">
    <property type="term" value="C:membrane"/>
    <property type="evidence" value="ECO:0007669"/>
    <property type="project" value="UniProtKB-UniRule"/>
</dbReference>
<comment type="domain">
    <text evidence="32">The membrane proximal external region (MPER) present in gp41 is a tryptophan-rich region recognized by the antibodies 2F5, Z13, and 4E10. MPER seems to play a role in fusion.</text>
</comment>
<dbReference type="GO" id="GO:0005198">
    <property type="term" value="F:structural molecule activity"/>
    <property type="evidence" value="ECO:0007669"/>
    <property type="project" value="UniProtKB-UniRule"/>
</dbReference>
<dbReference type="GO" id="GO:0055036">
    <property type="term" value="C:virion membrane"/>
    <property type="evidence" value="ECO:0007669"/>
    <property type="project" value="UniProtKB-SubCell"/>
</dbReference>
<keyword evidence="16 32" id="KW-0732">Signal</keyword>
<dbReference type="FunFam" id="2.170.40.20:FF:000003">
    <property type="entry name" value="Envelope glycoprotein gp160"/>
    <property type="match status" value="1"/>
</dbReference>
<dbReference type="Pfam" id="PF00517">
    <property type="entry name" value="GP41"/>
    <property type="match status" value="1"/>
</dbReference>
<evidence type="ECO:0000259" key="35">
    <source>
        <dbReference type="Pfam" id="PF00517"/>
    </source>
</evidence>
<evidence type="ECO:0000256" key="24">
    <source>
        <dbReference type="ARBA" id="ARBA00023054"/>
    </source>
</evidence>
<evidence type="ECO:0000256" key="5">
    <source>
        <dbReference type="ARBA" id="ARBA00004578"/>
    </source>
</evidence>
<evidence type="ECO:0000256" key="19">
    <source>
        <dbReference type="ARBA" id="ARBA00022870"/>
    </source>
</evidence>
<comment type="caution">
    <text evidence="32 33">Lacks conserved residue(s) required for the propagation of feature annotation.</text>
</comment>
<evidence type="ECO:0000256" key="6">
    <source>
        <dbReference type="ARBA" id="ARBA00004650"/>
    </source>
</evidence>
<dbReference type="InterPro" id="IPR000777">
    <property type="entry name" value="HIV1_Gp120"/>
</dbReference>
<dbReference type="GO" id="GO:0075512">
    <property type="term" value="P:clathrin-dependent endocytosis of virus by host cell"/>
    <property type="evidence" value="ECO:0007669"/>
    <property type="project" value="UniProtKB-UniRule"/>
</dbReference>
<keyword evidence="9 32" id="KW-1032">Host cell membrane</keyword>
<reference evidence="36" key="2">
    <citation type="journal article" date="2015" name="PLoS Comput. Biol.">
        <title>Comprehensive sieve analysis of breakthrough HIV-1 sequences in the RV144 vaccine efficacy trial.</title>
        <authorList>
            <consortium name="RV144 Sequencing Team"/>
            <person name="Edlefsen P.T."/>
            <person name="Rolland M."/>
            <person name="Hertz T."/>
            <person name="Tovanabutra S."/>
            <person name="Gartland A.J."/>
            <person name="deCamp A.C."/>
            <person name="Magaret C.A."/>
            <person name="Ahmed H."/>
            <person name="Gottardo R."/>
            <person name="Juraska M."/>
            <person name="McCoy C."/>
            <person name="Larsen B.B."/>
            <person name="Sanders-Buell E."/>
            <person name="Carrico C."/>
            <person name="Menis S."/>
            <person name="Kijak G.H."/>
            <person name="Bose M."/>
            <person name="Arroyo M.A."/>
            <person name="O'Connell R.J."/>
            <person name="Nitayaphan S."/>
            <person name="Pitisuttithum P."/>
            <person name="Kaewkungwal J."/>
            <person name="Rerks-Ngarm S."/>
            <person name="Robb M.L."/>
            <person name="Kirys T."/>
            <person name="Georgiev I.S."/>
            <person name="Kwong P.D."/>
            <person name="Scheffler K."/>
            <person name="Pond S.L."/>
            <person name="Carlson J.M."/>
            <person name="Michael N.L."/>
            <person name="Schief W.R."/>
            <person name="Mullins J.I."/>
            <person name="Kim J.H."/>
            <person name="Gilbert P.B."/>
        </authorList>
    </citation>
    <scope>NUCLEOTIDE SEQUENCE</scope>
    <source>
        <strain evidence="36">AA100b04R</strain>
    </source>
</reference>
<dbReference type="GO" id="GO:1903908">
    <property type="term" value="P:positive regulation of plasma membrane raft polarization"/>
    <property type="evidence" value="ECO:0007669"/>
    <property type="project" value="UniProtKB-UniRule"/>
</dbReference>
<evidence type="ECO:0000259" key="34">
    <source>
        <dbReference type="Pfam" id="PF00516"/>
    </source>
</evidence>
<dbReference type="FunFam" id="2.170.40.20:FF:000004">
    <property type="entry name" value="Envelope glycoprotein gp160"/>
    <property type="match status" value="1"/>
</dbReference>
<evidence type="ECO:0000256" key="20">
    <source>
        <dbReference type="ARBA" id="ARBA00022879"/>
    </source>
</evidence>
<feature type="short sequence motif" description="YXXL motif; contains endocytosis signal" evidence="32">
    <location>
        <begin position="713"/>
        <end position="716"/>
    </location>
</feature>
<dbReference type="GO" id="GO:0019082">
    <property type="term" value="P:viral protein processing"/>
    <property type="evidence" value="ECO:0007669"/>
    <property type="project" value="UniProtKB-UniRule"/>
</dbReference>
<dbReference type="CDD" id="cd09909">
    <property type="entry name" value="HIV-1-like_HR1-HR2"/>
    <property type="match status" value="1"/>
</dbReference>
<evidence type="ECO:0000256" key="26">
    <source>
        <dbReference type="ARBA" id="ARBA00023139"/>
    </source>
</evidence>
<dbReference type="SUPFAM" id="SSF58069">
    <property type="entry name" value="Virus ectodomain"/>
    <property type="match status" value="1"/>
</dbReference>
<dbReference type="SUPFAM" id="SSF56502">
    <property type="entry name" value="gp120 core"/>
    <property type="match status" value="2"/>
</dbReference>
<evidence type="ECO:0000256" key="10">
    <source>
        <dbReference type="ARBA" id="ARBA00022570"/>
    </source>
</evidence>
<keyword evidence="13 32" id="KW-0165">Cleavage on pair of basic residues</keyword>
<comment type="domain">
    <text evidence="32">The CD4-binding region is targeted by the antibody b12.</text>
</comment>
<evidence type="ECO:0000256" key="13">
    <source>
        <dbReference type="ARBA" id="ARBA00022685"/>
    </source>
</evidence>
<keyword evidence="19 32" id="KW-1043">Host membrane</keyword>
<evidence type="ECO:0000313" key="36">
    <source>
        <dbReference type="EMBL" id="AFU32381.1"/>
    </source>
</evidence>
<keyword evidence="10 32" id="KW-1165">Clathrin-mediated endocytosis of virus by host</keyword>
<feature type="lipid moiety-binding region" description="S-palmitoyl cysteine; by host" evidence="32">
    <location>
        <position position="765"/>
    </location>
</feature>
<keyword evidence="20 32" id="KW-0261">Viral envelope protein</keyword>
<dbReference type="GO" id="GO:0019064">
    <property type="term" value="P:fusion of virus membrane with host plasma membrane"/>
    <property type="evidence" value="ECO:0007669"/>
    <property type="project" value="UniProtKB-UniRule"/>
</dbReference>
<evidence type="ECO:0000256" key="28">
    <source>
        <dbReference type="ARBA" id="ARBA00023180"/>
    </source>
</evidence>
<evidence type="ECO:0000256" key="9">
    <source>
        <dbReference type="ARBA" id="ARBA00022511"/>
    </source>
</evidence>
<dbReference type="GO" id="GO:0019031">
    <property type="term" value="C:viral envelope"/>
    <property type="evidence" value="ECO:0007669"/>
    <property type="project" value="UniProtKB-KW"/>
</dbReference>
<keyword evidence="26 32" id="KW-0564">Palmitate</keyword>
<dbReference type="InterPro" id="IPR036377">
    <property type="entry name" value="Gp120_core_sf"/>
</dbReference>
<feature type="region of interest" description="Fusion peptide" evidence="32">
    <location>
        <begin position="513"/>
        <end position="533"/>
    </location>
</feature>
<dbReference type="Pfam" id="PF00516">
    <property type="entry name" value="GP120"/>
    <property type="match status" value="1"/>
</dbReference>
<feature type="region of interest" description="CD4-binding loop" evidence="32">
    <location>
        <begin position="374"/>
        <end position="384"/>
    </location>
</feature>
<dbReference type="GO" id="GO:0039654">
    <property type="term" value="P:fusion of virus membrane with host endosome membrane"/>
    <property type="evidence" value="ECO:0007669"/>
    <property type="project" value="UniProtKB-UniRule"/>
</dbReference>
<feature type="disulfide bond" evidence="32">
    <location>
        <begin position="229"/>
        <end position="258"/>
    </location>
</feature>
<keyword evidence="22 32" id="KW-1133">Transmembrane helix</keyword>
<dbReference type="Gene3D" id="1.10.287.210">
    <property type="match status" value="1"/>
</dbReference>
<feature type="region of interest" description="MPER; binding to GalCer" evidence="32">
    <location>
        <begin position="663"/>
        <end position="684"/>
    </location>
</feature>
<dbReference type="EMBL" id="JX447914">
    <property type="protein sequence ID" value="AFU32381.1"/>
    <property type="molecule type" value="Genomic_RNA"/>
</dbReference>
<dbReference type="HAMAP" id="MF_04083">
    <property type="entry name" value="HIV_ENV"/>
    <property type="match status" value="1"/>
</dbReference>